<proteinExistence type="predicted"/>
<organism evidence="2 3">
    <name type="scientific">Agrilus planipennis</name>
    <name type="common">Emerald ash borer</name>
    <name type="synonym">Agrilus marcopoli</name>
    <dbReference type="NCBI Taxonomy" id="224129"/>
    <lineage>
        <taxon>Eukaryota</taxon>
        <taxon>Metazoa</taxon>
        <taxon>Ecdysozoa</taxon>
        <taxon>Arthropoda</taxon>
        <taxon>Hexapoda</taxon>
        <taxon>Insecta</taxon>
        <taxon>Pterygota</taxon>
        <taxon>Neoptera</taxon>
        <taxon>Endopterygota</taxon>
        <taxon>Coleoptera</taxon>
        <taxon>Polyphaga</taxon>
        <taxon>Elateriformia</taxon>
        <taxon>Buprestoidea</taxon>
        <taxon>Buprestidae</taxon>
        <taxon>Agrilinae</taxon>
        <taxon>Agrilus</taxon>
    </lineage>
</organism>
<gene>
    <name evidence="3" type="primary">LOC108743056</name>
</gene>
<feature type="chain" id="PRO_5010717342" evidence="1">
    <location>
        <begin position="22"/>
        <end position="257"/>
    </location>
</feature>
<dbReference type="KEGG" id="apln:108743056"/>
<dbReference type="Proteomes" id="UP000192223">
    <property type="component" value="Unplaced"/>
</dbReference>
<keyword evidence="2" id="KW-1185">Reference proteome</keyword>
<dbReference type="RefSeq" id="XP_018333967.1">
    <property type="nucleotide sequence ID" value="XM_018478465.1"/>
</dbReference>
<evidence type="ECO:0000256" key="1">
    <source>
        <dbReference type="SAM" id="SignalP"/>
    </source>
</evidence>
<feature type="signal peptide" evidence="1">
    <location>
        <begin position="1"/>
        <end position="21"/>
    </location>
</feature>
<name>A0A1W4XMG4_AGRPL</name>
<dbReference type="GeneID" id="108743056"/>
<dbReference type="InParanoid" id="A0A1W4XMG4"/>
<sequence>MRLSLIILCLLFYVFEKYKNGANAYMVPVCGEKGIVCEEKVIHVFTKCDKPSCKGYKICKLIYALRNIFLSHYISVLEQIFESLSDEGDGGYAPKPICKSKDPTLVQRTIGYWLGDRKFSKQKLCKADAPIPINMADQCKKPTGRYKCMLAANYTAMVYSLYTFICSFYKRICPDCVPPAWLNFENTIIEKVGCLMNQFLLILHLKSNDEEECSCDDESNDGEECECDDEGGFVSKLLGFLKSVVSNPTPAIPANTQ</sequence>
<reference evidence="3" key="1">
    <citation type="submission" date="2025-08" db="UniProtKB">
        <authorList>
            <consortium name="RefSeq"/>
        </authorList>
    </citation>
    <scope>IDENTIFICATION</scope>
    <source>
        <tissue evidence="3">Entire body</tissue>
    </source>
</reference>
<evidence type="ECO:0000313" key="2">
    <source>
        <dbReference type="Proteomes" id="UP000192223"/>
    </source>
</evidence>
<accession>A0A1W4XMG4</accession>
<protein>
    <submittedName>
        <fullName evidence="3">Uncharacterized protein LOC108743056</fullName>
    </submittedName>
</protein>
<evidence type="ECO:0000313" key="3">
    <source>
        <dbReference type="RefSeq" id="XP_018333967.1"/>
    </source>
</evidence>
<keyword evidence="1" id="KW-0732">Signal</keyword>
<dbReference type="AlphaFoldDB" id="A0A1W4XMG4"/>